<evidence type="ECO:0000313" key="4">
    <source>
        <dbReference type="Proteomes" id="UP000199323"/>
    </source>
</evidence>
<dbReference type="AlphaFoldDB" id="A0A1I1ZI87"/>
<feature type="compositionally biased region" description="Gly residues" evidence="1">
    <location>
        <begin position="20"/>
        <end position="38"/>
    </location>
</feature>
<dbReference type="EMBL" id="FONG01000002">
    <property type="protein sequence ID" value="SFE31058.1"/>
    <property type="molecule type" value="Genomic_DNA"/>
</dbReference>
<name>A0A1I1ZI87_9ACTN</name>
<protein>
    <submittedName>
        <fullName evidence="3">Capsular polysaccharide biosynthesis protein</fullName>
    </submittedName>
</protein>
<feature type="transmembrane region" description="Helical" evidence="2">
    <location>
        <begin position="201"/>
        <end position="222"/>
    </location>
</feature>
<proteinExistence type="predicted"/>
<accession>A0A1I1ZI87</accession>
<feature type="region of interest" description="Disordered" evidence="1">
    <location>
        <begin position="229"/>
        <end position="257"/>
    </location>
</feature>
<organism evidence="3 4">
    <name type="scientific">Actinacidiphila alni</name>
    <dbReference type="NCBI Taxonomy" id="380248"/>
    <lineage>
        <taxon>Bacteria</taxon>
        <taxon>Bacillati</taxon>
        <taxon>Actinomycetota</taxon>
        <taxon>Actinomycetes</taxon>
        <taxon>Kitasatosporales</taxon>
        <taxon>Streptomycetaceae</taxon>
        <taxon>Actinacidiphila</taxon>
    </lineage>
</organism>
<keyword evidence="2" id="KW-0472">Membrane</keyword>
<feature type="region of interest" description="Disordered" evidence="1">
    <location>
        <begin position="1"/>
        <end position="49"/>
    </location>
</feature>
<keyword evidence="2" id="KW-1133">Transmembrane helix</keyword>
<dbReference type="RefSeq" id="WP_177246326.1">
    <property type="nucleotide sequence ID" value="NZ_FONG01000002.1"/>
</dbReference>
<evidence type="ECO:0000256" key="1">
    <source>
        <dbReference type="SAM" id="MobiDB-lite"/>
    </source>
</evidence>
<dbReference type="Proteomes" id="UP000199323">
    <property type="component" value="Unassembled WGS sequence"/>
</dbReference>
<feature type="transmembrane region" description="Helical" evidence="2">
    <location>
        <begin position="55"/>
        <end position="74"/>
    </location>
</feature>
<reference evidence="3 4" key="1">
    <citation type="submission" date="2016-10" db="EMBL/GenBank/DDBJ databases">
        <authorList>
            <person name="de Groot N.N."/>
        </authorList>
    </citation>
    <scope>NUCLEOTIDE SEQUENCE [LARGE SCALE GENOMIC DNA]</scope>
    <source>
        <strain evidence="3 4">CGMCC 4.3510</strain>
    </source>
</reference>
<evidence type="ECO:0000313" key="3">
    <source>
        <dbReference type="EMBL" id="SFE31058.1"/>
    </source>
</evidence>
<feature type="compositionally biased region" description="Low complexity" evidence="1">
    <location>
        <begin position="231"/>
        <end position="244"/>
    </location>
</feature>
<dbReference type="STRING" id="380248.SAMN05216251_102454"/>
<keyword evidence="4" id="KW-1185">Reference proteome</keyword>
<evidence type="ECO:0000256" key="2">
    <source>
        <dbReference type="SAM" id="Phobius"/>
    </source>
</evidence>
<sequence length="257" mass="25255">MRRPMQDTATKDTTRTAGSSGNGGGNRTGSGKGSGSGRGQRAAARRSSWRNAPRWLPLPLCLGVGLLGGLGYGLTATPQYSATSYVIVVPQHGDGDSTTVTGFAQAYGRIVTGSAVLAGAQATAGIAVDDLKGKVQAATSPDAPMISITGSGSRGASAAKIANAVADSLAATGNRNAASTGVRLLVFSPAAVPTSPASPSAALSTAVGASAGGLLGALILLVRPRDRRDGPAAPVVPAPAHTPAQGHAPTAMAREAV</sequence>
<gene>
    <name evidence="3" type="ORF">SAMN05216251_102454</name>
</gene>
<keyword evidence="2" id="KW-0812">Transmembrane</keyword>